<protein>
    <recommendedName>
        <fullName evidence="6">Secretion system C-terminal sorting domain-containing protein</fullName>
    </recommendedName>
</protein>
<proteinExistence type="predicted"/>
<evidence type="ECO:0000256" key="1">
    <source>
        <dbReference type="ARBA" id="ARBA00022729"/>
    </source>
</evidence>
<dbReference type="Proteomes" id="UP000319619">
    <property type="component" value="Unassembled WGS sequence"/>
</dbReference>
<dbReference type="Gene3D" id="2.60.40.4070">
    <property type="match status" value="1"/>
</dbReference>
<name>A0A532V0N7_UNCL8</name>
<dbReference type="AlphaFoldDB" id="A0A532V0N7"/>
<gene>
    <name evidence="4" type="ORF">CEE37_06985</name>
</gene>
<dbReference type="SUPFAM" id="SSF69318">
    <property type="entry name" value="Integrin alpha N-terminal domain"/>
    <property type="match status" value="2"/>
</dbReference>
<feature type="chain" id="PRO_5022115078" description="Secretion system C-terminal sorting domain-containing protein" evidence="3">
    <location>
        <begin position="18"/>
        <end position="517"/>
    </location>
</feature>
<dbReference type="EMBL" id="NJBN01000004">
    <property type="protein sequence ID" value="TKJ40702.1"/>
    <property type="molecule type" value="Genomic_DNA"/>
</dbReference>
<sequence length="517" mass="56781">MKTLTLILLAFALVANSQLNELRLVGQYYGEAAEDHFGLATTFGDFDNDGCEEMLIGASGWDDYGKNYFYDWDGSWPTDPAFTFQGMIEGYSYDDVDMNLGDINGDGIDDFGLVDYVFNFVDPSRLDIFYGATDLDTLPDWSMWSDGPIHNFGTSLDSCGDVNGDGGNDFIMHILDPSDEFRGFQIYFGGNVLDTIPDWEYPSDYFDCSGLGDVNGDSFGDVMLLSFAGGPPLLFFGGSPMDTIPDLVFYNFAAGGVGGGVGDVNGDGYNDFCMPMRFPDSTLSRDALYFGGPDVDNTPDVLLLNIFGVIYPSLRSIASGDFNGDGFSDIVTTPGLPGTNSVHVYLGSAWFNPSPDVYINESVMHDFGSTISSGDLNGDGCDELLITHGDYPWFNQGMCDLYTGPEEWIDFGAGVEPGKLPHTPGWYKLDQNYPNPFNATTTIHFELGKASIISLVIYDLQGEKVKELIKPKEMIPGGYNVSWTGKNKVEQPVSSGIYLLELRVDDYREVRKMVLVR</sequence>
<evidence type="ECO:0000313" key="4">
    <source>
        <dbReference type="EMBL" id="TKJ40702.1"/>
    </source>
</evidence>
<accession>A0A532V0N7</accession>
<evidence type="ECO:0000256" key="3">
    <source>
        <dbReference type="SAM" id="SignalP"/>
    </source>
</evidence>
<evidence type="ECO:0000256" key="2">
    <source>
        <dbReference type="ARBA" id="ARBA00023180"/>
    </source>
</evidence>
<dbReference type="Pfam" id="PF13517">
    <property type="entry name" value="FG-GAP_3"/>
    <property type="match status" value="1"/>
</dbReference>
<keyword evidence="1 3" id="KW-0732">Signal</keyword>
<comment type="caution">
    <text evidence="4">The sequence shown here is derived from an EMBL/GenBank/DDBJ whole genome shotgun (WGS) entry which is preliminary data.</text>
</comment>
<keyword evidence="2" id="KW-0325">Glycoprotein</keyword>
<organism evidence="4 5">
    <name type="scientific">candidate division LCP-89 bacterium B3_LCP</name>
    <dbReference type="NCBI Taxonomy" id="2012998"/>
    <lineage>
        <taxon>Bacteria</taxon>
        <taxon>Pseudomonadati</taxon>
        <taxon>Bacteria division LCP-89</taxon>
    </lineage>
</organism>
<dbReference type="Gene3D" id="2.130.10.130">
    <property type="entry name" value="Integrin alpha, N-terminal"/>
    <property type="match status" value="2"/>
</dbReference>
<dbReference type="InterPro" id="IPR028994">
    <property type="entry name" value="Integrin_alpha_N"/>
</dbReference>
<dbReference type="GO" id="GO:0008305">
    <property type="term" value="C:integrin complex"/>
    <property type="evidence" value="ECO:0007669"/>
    <property type="project" value="InterPro"/>
</dbReference>
<dbReference type="GO" id="GO:0007155">
    <property type="term" value="P:cell adhesion"/>
    <property type="evidence" value="ECO:0007669"/>
    <property type="project" value="InterPro"/>
</dbReference>
<feature type="signal peptide" evidence="3">
    <location>
        <begin position="1"/>
        <end position="17"/>
    </location>
</feature>
<dbReference type="PRINTS" id="PR01185">
    <property type="entry name" value="INTEGRINA"/>
</dbReference>
<dbReference type="InterPro" id="IPR026444">
    <property type="entry name" value="Secre_tail"/>
</dbReference>
<reference evidence="4 5" key="1">
    <citation type="submission" date="2017-06" db="EMBL/GenBank/DDBJ databases">
        <title>Novel microbial phyla capable of carbon fixation and sulfur reduction in deep-sea sediments.</title>
        <authorList>
            <person name="Huang J."/>
            <person name="Baker B."/>
            <person name="Wang Y."/>
        </authorList>
    </citation>
    <scope>NUCLEOTIDE SEQUENCE [LARGE SCALE GENOMIC DNA]</scope>
    <source>
        <strain evidence="4">B3_LCP</strain>
    </source>
</reference>
<evidence type="ECO:0008006" key="6">
    <source>
        <dbReference type="Google" id="ProtNLM"/>
    </source>
</evidence>
<dbReference type="InterPro" id="IPR000413">
    <property type="entry name" value="Integrin_alpha"/>
</dbReference>
<evidence type="ECO:0000313" key="5">
    <source>
        <dbReference type="Proteomes" id="UP000319619"/>
    </source>
</evidence>
<dbReference type="InterPro" id="IPR013517">
    <property type="entry name" value="FG-GAP"/>
</dbReference>
<dbReference type="NCBIfam" id="TIGR04183">
    <property type="entry name" value="Por_Secre_tail"/>
    <property type="match status" value="1"/>
</dbReference>